<organism evidence="1">
    <name type="scientific">marine sediment metagenome</name>
    <dbReference type="NCBI Taxonomy" id="412755"/>
    <lineage>
        <taxon>unclassified sequences</taxon>
        <taxon>metagenomes</taxon>
        <taxon>ecological metagenomes</taxon>
    </lineage>
</organism>
<evidence type="ECO:0000313" key="1">
    <source>
        <dbReference type="EMBL" id="KKL64988.1"/>
    </source>
</evidence>
<dbReference type="AlphaFoldDB" id="A0A0F9DT29"/>
<reference evidence="1" key="1">
    <citation type="journal article" date="2015" name="Nature">
        <title>Complex archaea that bridge the gap between prokaryotes and eukaryotes.</title>
        <authorList>
            <person name="Spang A."/>
            <person name="Saw J.H."/>
            <person name="Jorgensen S.L."/>
            <person name="Zaremba-Niedzwiedzka K."/>
            <person name="Martijn J."/>
            <person name="Lind A.E."/>
            <person name="van Eijk R."/>
            <person name="Schleper C."/>
            <person name="Guy L."/>
            <person name="Ettema T.J."/>
        </authorList>
    </citation>
    <scope>NUCLEOTIDE SEQUENCE</scope>
</reference>
<protein>
    <submittedName>
        <fullName evidence="1">Uncharacterized protein</fullName>
    </submittedName>
</protein>
<comment type="caution">
    <text evidence="1">The sequence shown here is derived from an EMBL/GenBank/DDBJ whole genome shotgun (WGS) entry which is preliminary data.</text>
</comment>
<sequence>MWSSSPAIIPYRHDWPPKKPWSLSIHRPKPPEPESFKPRMSLNTVRIAVEGSLDEKCDENPELFKAGVVLVAALSVGANADRIAKFTGYNRDEVRVMAKRARAGKLWIGHNRFDIDPWFQEEGGQIAFTLDCMVVQGKLERVDDVYDVAGA</sequence>
<gene>
    <name evidence="1" type="ORF">LCGC14_2159490</name>
</gene>
<name>A0A0F9DT29_9ZZZZ</name>
<accession>A0A0F9DT29</accession>
<dbReference type="EMBL" id="LAZR01027675">
    <property type="protein sequence ID" value="KKL64988.1"/>
    <property type="molecule type" value="Genomic_DNA"/>
</dbReference>
<proteinExistence type="predicted"/>